<accession>A0A1X7LQ84</accession>
<gene>
    <name evidence="2" type="ORF">SAMN06265784_107283</name>
</gene>
<organism evidence="2 3">
    <name type="scientific">Paraburkholderia susongensis</name>
    <dbReference type="NCBI Taxonomy" id="1515439"/>
    <lineage>
        <taxon>Bacteria</taxon>
        <taxon>Pseudomonadati</taxon>
        <taxon>Pseudomonadota</taxon>
        <taxon>Betaproteobacteria</taxon>
        <taxon>Burkholderiales</taxon>
        <taxon>Burkholderiaceae</taxon>
        <taxon>Paraburkholderia</taxon>
    </lineage>
</organism>
<name>A0A1X7LQ84_9BURK</name>
<keyword evidence="1" id="KW-0732">Signal</keyword>
<sequence>MNSGKHIALVALALFAALTSADAIAQDTPNAVLEVSVNGTVYKGQAEYEATGSPDSAAAMEFLRQNSIHLLPGGTAQLKVDLVGADGSRTDVTDDTDTHYAAVTNWNLDVSATGVVTQRADPKYSAANAKNSKDGQIIVWYKKGTTLGFNAIEVIID</sequence>
<proteinExistence type="predicted"/>
<feature type="signal peptide" evidence="1">
    <location>
        <begin position="1"/>
        <end position="25"/>
    </location>
</feature>
<dbReference type="Proteomes" id="UP000193228">
    <property type="component" value="Unassembled WGS sequence"/>
</dbReference>
<evidence type="ECO:0000313" key="2">
    <source>
        <dbReference type="EMBL" id="SMG55664.1"/>
    </source>
</evidence>
<dbReference type="RefSeq" id="WP_085487027.1">
    <property type="nucleotide sequence ID" value="NZ_FXAT01000007.1"/>
</dbReference>
<protein>
    <submittedName>
        <fullName evidence="2">Uncharacterized protein</fullName>
    </submittedName>
</protein>
<dbReference type="AlphaFoldDB" id="A0A1X7LQ84"/>
<dbReference type="EMBL" id="FXAT01000007">
    <property type="protein sequence ID" value="SMG55664.1"/>
    <property type="molecule type" value="Genomic_DNA"/>
</dbReference>
<evidence type="ECO:0000256" key="1">
    <source>
        <dbReference type="SAM" id="SignalP"/>
    </source>
</evidence>
<feature type="chain" id="PRO_5012733585" evidence="1">
    <location>
        <begin position="26"/>
        <end position="157"/>
    </location>
</feature>
<reference evidence="3" key="1">
    <citation type="submission" date="2017-04" db="EMBL/GenBank/DDBJ databases">
        <authorList>
            <person name="Varghese N."/>
            <person name="Submissions S."/>
        </authorList>
    </citation>
    <scope>NUCLEOTIDE SEQUENCE [LARGE SCALE GENOMIC DNA]</scope>
    <source>
        <strain evidence="3">LMG 29540</strain>
    </source>
</reference>
<keyword evidence="3" id="KW-1185">Reference proteome</keyword>
<evidence type="ECO:0000313" key="3">
    <source>
        <dbReference type="Proteomes" id="UP000193228"/>
    </source>
</evidence>